<dbReference type="Gene3D" id="2.60.120.10">
    <property type="entry name" value="Jelly Rolls"/>
    <property type="match status" value="1"/>
</dbReference>
<name>A0A2C9ZVJ7_9BACT</name>
<dbReference type="InterPro" id="IPR011051">
    <property type="entry name" value="RmlC_Cupin_sf"/>
</dbReference>
<reference evidence="1 2" key="1">
    <citation type="submission" date="2017-01" db="EMBL/GenBank/DDBJ databases">
        <title>A new Hymenobacter.</title>
        <authorList>
            <person name="Liang Y."/>
            <person name="Feng F."/>
        </authorList>
    </citation>
    <scope>NUCLEOTIDE SEQUENCE [LARGE SCALE GENOMIC DNA]</scope>
    <source>
        <strain evidence="1">MIMBbqt21</strain>
    </source>
</reference>
<sequence>MIGGEVLVRSEKQIYTAHQGSVVEIPKGGAIHSFRNESNTLAHLLCVVVPAGLDDFFAEIGQPVAPDLRPNDLKKLRAITAQRGQEVFPPDYITKKSSSC</sequence>
<dbReference type="AlphaFoldDB" id="A0A2C9ZVJ7"/>
<comment type="caution">
    <text evidence="1">The sequence shown here is derived from an EMBL/GenBank/DDBJ whole genome shotgun (WGS) entry which is preliminary data.</text>
</comment>
<keyword evidence="2" id="KW-1185">Reference proteome</keyword>
<dbReference type="InterPro" id="IPR053146">
    <property type="entry name" value="QDO-like"/>
</dbReference>
<dbReference type="PANTHER" id="PTHR36440:SF1">
    <property type="entry name" value="PUTATIVE (AFU_ORTHOLOGUE AFUA_8G07350)-RELATED"/>
    <property type="match status" value="1"/>
</dbReference>
<protein>
    <recommendedName>
        <fullName evidence="3">Cupin 2 conserved barrel domain-containing protein</fullName>
    </recommendedName>
</protein>
<organism evidence="1 2">
    <name type="scientific">Hymenobacter crusticola</name>
    <dbReference type="NCBI Taxonomy" id="1770526"/>
    <lineage>
        <taxon>Bacteria</taxon>
        <taxon>Pseudomonadati</taxon>
        <taxon>Bacteroidota</taxon>
        <taxon>Cytophagia</taxon>
        <taxon>Cytophagales</taxon>
        <taxon>Hymenobacteraceae</taxon>
        <taxon>Hymenobacter</taxon>
    </lineage>
</organism>
<dbReference type="SUPFAM" id="SSF51182">
    <property type="entry name" value="RmlC-like cupins"/>
    <property type="match status" value="1"/>
</dbReference>
<evidence type="ECO:0000313" key="2">
    <source>
        <dbReference type="Proteomes" id="UP000194873"/>
    </source>
</evidence>
<dbReference type="PANTHER" id="PTHR36440">
    <property type="entry name" value="PUTATIVE (AFU_ORTHOLOGUE AFUA_8G07350)-RELATED"/>
    <property type="match status" value="1"/>
</dbReference>
<dbReference type="Proteomes" id="UP000194873">
    <property type="component" value="Unassembled WGS sequence"/>
</dbReference>
<dbReference type="EMBL" id="MTSE01000022">
    <property type="protein sequence ID" value="OUJ70457.1"/>
    <property type="molecule type" value="Genomic_DNA"/>
</dbReference>
<dbReference type="InterPro" id="IPR014710">
    <property type="entry name" value="RmlC-like_jellyroll"/>
</dbReference>
<accession>A0A2C9ZVJ7</accession>
<evidence type="ECO:0000313" key="1">
    <source>
        <dbReference type="EMBL" id="OUJ70457.1"/>
    </source>
</evidence>
<proteinExistence type="predicted"/>
<evidence type="ECO:0008006" key="3">
    <source>
        <dbReference type="Google" id="ProtNLM"/>
    </source>
</evidence>
<gene>
    <name evidence="1" type="ORF">BXP70_24155</name>
</gene>